<comment type="caution">
    <text evidence="7">The sequence shown here is derived from an EMBL/GenBank/DDBJ whole genome shotgun (WGS) entry which is preliminary data.</text>
</comment>
<keyword evidence="8" id="KW-1185">Reference proteome</keyword>
<dbReference type="InterPro" id="IPR002938">
    <property type="entry name" value="FAD-bd"/>
</dbReference>
<keyword evidence="5" id="KW-0503">Monooxygenase</keyword>
<dbReference type="SUPFAM" id="SSF54373">
    <property type="entry name" value="FAD-linked reductases, C-terminal domain"/>
    <property type="match status" value="1"/>
</dbReference>
<protein>
    <recommendedName>
        <fullName evidence="6">FAD-binding domain-containing protein</fullName>
    </recommendedName>
</protein>
<dbReference type="GO" id="GO:0004497">
    <property type="term" value="F:monooxygenase activity"/>
    <property type="evidence" value="ECO:0007669"/>
    <property type="project" value="UniProtKB-KW"/>
</dbReference>
<dbReference type="InterPro" id="IPR036188">
    <property type="entry name" value="FAD/NAD-bd_sf"/>
</dbReference>
<dbReference type="PANTHER" id="PTHR13789">
    <property type="entry name" value="MONOOXYGENASE"/>
    <property type="match status" value="1"/>
</dbReference>
<comment type="similarity">
    <text evidence="1">Belongs to the paxM FAD-dependent monooxygenase family.</text>
</comment>
<dbReference type="STRING" id="1196081.A0A364L7B8"/>
<sequence length="435" mass="48405">MATPESPLHLIVIGGGLCGLSAAIATRIAGHNVTVLETVPAFREVGAGLQITPNGTRLLKAWGLADTLGPQAAAPKYFRMRRYNGDLLAERTAYIEEIEGRYGSPLWCLHRADLQAAMAEKAEELGVVIKLGCKVERVDWGKEQARGQEQEEAEVSVSIEGGEEVRGDVVLAADGIWSETRQSLLGKEVRPKPTGDLAYRILLDRESIKDDKLRAWLDSPGINIWVGPEVHAVGYSIKGGRWLNVVLLVKDNLPEDVMKAEGDLAEMKAIFQNWDPVLTRFLGHVEKVDKWRLNYLEPLPFWKSKSGRFLLAGDCAHPMLPYMAQGANSSLEDGATIGALLSKVKRRDQIGAAMAMYDSIRRPRIDQLVQETFKQGKEHHLADGPEQVKRDFLLSKSFEKLTSGEKTWTHPKIQPWIYGYDAYAEVEKAYALHPF</sequence>
<evidence type="ECO:0000256" key="5">
    <source>
        <dbReference type="ARBA" id="ARBA00023033"/>
    </source>
</evidence>
<accession>A0A364L7B8</accession>
<gene>
    <name evidence="7" type="ORF">BHQ10_007603</name>
</gene>
<evidence type="ECO:0000256" key="4">
    <source>
        <dbReference type="ARBA" id="ARBA00023002"/>
    </source>
</evidence>
<dbReference type="EMBL" id="MIKG01000016">
    <property type="protein sequence ID" value="RAO71591.1"/>
    <property type="molecule type" value="Genomic_DNA"/>
</dbReference>
<feature type="domain" description="FAD-binding" evidence="6">
    <location>
        <begin position="305"/>
        <end position="372"/>
    </location>
</feature>
<dbReference type="GeneID" id="63796818"/>
<evidence type="ECO:0000313" key="7">
    <source>
        <dbReference type="EMBL" id="RAO71591.1"/>
    </source>
</evidence>
<dbReference type="FunFam" id="3.50.50.60:FF:000115">
    <property type="entry name" value="Salicylate hydroxylase, putative"/>
    <property type="match status" value="1"/>
</dbReference>
<evidence type="ECO:0000313" key="8">
    <source>
        <dbReference type="Proteomes" id="UP000249363"/>
    </source>
</evidence>
<evidence type="ECO:0000256" key="1">
    <source>
        <dbReference type="ARBA" id="ARBA00007992"/>
    </source>
</evidence>
<dbReference type="SUPFAM" id="SSF51905">
    <property type="entry name" value="FAD/NAD(P)-binding domain"/>
    <property type="match status" value="1"/>
</dbReference>
<dbReference type="RefSeq" id="XP_040736106.1">
    <property type="nucleotide sequence ID" value="XM_040880317.1"/>
</dbReference>
<dbReference type="GO" id="GO:0071949">
    <property type="term" value="F:FAD binding"/>
    <property type="evidence" value="ECO:0007669"/>
    <property type="project" value="InterPro"/>
</dbReference>
<dbReference type="Gene3D" id="3.50.50.60">
    <property type="entry name" value="FAD/NAD(P)-binding domain"/>
    <property type="match status" value="1"/>
</dbReference>
<feature type="domain" description="FAD-binding" evidence="6">
    <location>
        <begin position="11"/>
        <end position="184"/>
    </location>
</feature>
<keyword evidence="3" id="KW-0274">FAD</keyword>
<dbReference type="InterPro" id="IPR050493">
    <property type="entry name" value="FAD-dep_Monooxygenase_BioMet"/>
</dbReference>
<dbReference type="Pfam" id="PF01494">
    <property type="entry name" value="FAD_binding_3"/>
    <property type="match status" value="2"/>
</dbReference>
<dbReference type="Proteomes" id="UP000249363">
    <property type="component" value="Unassembled WGS sequence"/>
</dbReference>
<evidence type="ECO:0000256" key="2">
    <source>
        <dbReference type="ARBA" id="ARBA00022630"/>
    </source>
</evidence>
<evidence type="ECO:0000259" key="6">
    <source>
        <dbReference type="Pfam" id="PF01494"/>
    </source>
</evidence>
<reference evidence="7 8" key="1">
    <citation type="journal article" date="2017" name="Biotechnol. Biofuels">
        <title>Differential beta-glucosidase expression as a function of carbon source availability in Talaromyces amestolkiae: a genomic and proteomic approach.</title>
        <authorList>
            <person name="de Eugenio L.I."/>
            <person name="Mendez-Liter J.A."/>
            <person name="Nieto-Dominguez M."/>
            <person name="Alonso L."/>
            <person name="Gil-Munoz J."/>
            <person name="Barriuso J."/>
            <person name="Prieto A."/>
            <person name="Martinez M.J."/>
        </authorList>
    </citation>
    <scope>NUCLEOTIDE SEQUENCE [LARGE SCALE GENOMIC DNA]</scope>
    <source>
        <strain evidence="7 8">CIB</strain>
    </source>
</reference>
<dbReference type="PANTHER" id="PTHR13789:SF238">
    <property type="entry name" value="PUTATIVE (AFU_ORTHOLOGUE AFUA_2G01680)-RELATED"/>
    <property type="match status" value="1"/>
</dbReference>
<dbReference type="PRINTS" id="PR00420">
    <property type="entry name" value="RNGMNOXGNASE"/>
</dbReference>
<evidence type="ECO:0000256" key="3">
    <source>
        <dbReference type="ARBA" id="ARBA00022827"/>
    </source>
</evidence>
<dbReference type="AlphaFoldDB" id="A0A364L7B8"/>
<dbReference type="OrthoDB" id="16820at2759"/>
<name>A0A364L7B8_TALAM</name>
<keyword evidence="2" id="KW-0285">Flavoprotein</keyword>
<proteinExistence type="inferred from homology"/>
<keyword evidence="4" id="KW-0560">Oxidoreductase</keyword>
<organism evidence="7 8">
    <name type="scientific">Talaromyces amestolkiae</name>
    <dbReference type="NCBI Taxonomy" id="1196081"/>
    <lineage>
        <taxon>Eukaryota</taxon>
        <taxon>Fungi</taxon>
        <taxon>Dikarya</taxon>
        <taxon>Ascomycota</taxon>
        <taxon>Pezizomycotina</taxon>
        <taxon>Eurotiomycetes</taxon>
        <taxon>Eurotiomycetidae</taxon>
        <taxon>Eurotiales</taxon>
        <taxon>Trichocomaceae</taxon>
        <taxon>Talaromyces</taxon>
        <taxon>Talaromyces sect. Talaromyces</taxon>
    </lineage>
</organism>